<sequence>MSLAVSRLLLPLLAFILVLTPFTHASPEAIGPSSPLSPWLITRLWTFTPSGRPGSSPWSTLNFTISDPNTIIAGTGPQQTFTYPAHTANCSAQWSSTLSVPAWNRTINCTQHSYEFAYWSFEILYPETNGTVYDYPSASEHFDLRIRLTDTTNPGNQKYFWKQSFEGRVGLEVGGNMGGICGASGVCSWSLKDDKTPLEVRQHRTDCTGLCG</sequence>
<feature type="chain" id="PRO_5019264798" evidence="1">
    <location>
        <begin position="26"/>
        <end position="212"/>
    </location>
</feature>
<evidence type="ECO:0000313" key="2">
    <source>
        <dbReference type="EMBL" id="RKU40165.1"/>
    </source>
</evidence>
<name>A0A420XWY4_9PEZI</name>
<protein>
    <submittedName>
        <fullName evidence="2">Uncharacterized protein</fullName>
    </submittedName>
</protein>
<evidence type="ECO:0000256" key="1">
    <source>
        <dbReference type="SAM" id="SignalP"/>
    </source>
</evidence>
<proteinExistence type="predicted"/>
<dbReference type="AlphaFoldDB" id="A0A420XWY4"/>
<reference evidence="2 3" key="1">
    <citation type="submission" date="2018-08" db="EMBL/GenBank/DDBJ databases">
        <title>Draft genome of the lignicolous fungus Coniochaeta pulveracea.</title>
        <authorList>
            <person name="Borstlap C.J."/>
            <person name="De Witt R.N."/>
            <person name="Botha A."/>
            <person name="Volschenk H."/>
        </authorList>
    </citation>
    <scope>NUCLEOTIDE SEQUENCE [LARGE SCALE GENOMIC DNA]</scope>
    <source>
        <strain evidence="2 3">CAB683</strain>
    </source>
</reference>
<organism evidence="2 3">
    <name type="scientific">Coniochaeta pulveracea</name>
    <dbReference type="NCBI Taxonomy" id="177199"/>
    <lineage>
        <taxon>Eukaryota</taxon>
        <taxon>Fungi</taxon>
        <taxon>Dikarya</taxon>
        <taxon>Ascomycota</taxon>
        <taxon>Pezizomycotina</taxon>
        <taxon>Sordariomycetes</taxon>
        <taxon>Sordariomycetidae</taxon>
        <taxon>Coniochaetales</taxon>
        <taxon>Coniochaetaceae</taxon>
        <taxon>Coniochaeta</taxon>
    </lineage>
</organism>
<keyword evidence="3" id="KW-1185">Reference proteome</keyword>
<feature type="signal peptide" evidence="1">
    <location>
        <begin position="1"/>
        <end position="25"/>
    </location>
</feature>
<dbReference type="EMBL" id="QVQW01000118">
    <property type="protein sequence ID" value="RKU40165.1"/>
    <property type="molecule type" value="Genomic_DNA"/>
</dbReference>
<dbReference type="Proteomes" id="UP000275385">
    <property type="component" value="Unassembled WGS sequence"/>
</dbReference>
<evidence type="ECO:0000313" key="3">
    <source>
        <dbReference type="Proteomes" id="UP000275385"/>
    </source>
</evidence>
<dbReference type="OrthoDB" id="5226619at2759"/>
<comment type="caution">
    <text evidence="2">The sequence shown here is derived from an EMBL/GenBank/DDBJ whole genome shotgun (WGS) entry which is preliminary data.</text>
</comment>
<keyword evidence="1" id="KW-0732">Signal</keyword>
<gene>
    <name evidence="2" type="ORF">DL546_002593</name>
</gene>
<accession>A0A420XWY4</accession>